<organism evidence="1 2">
    <name type="scientific">Colletotrichum salicis</name>
    <dbReference type="NCBI Taxonomy" id="1209931"/>
    <lineage>
        <taxon>Eukaryota</taxon>
        <taxon>Fungi</taxon>
        <taxon>Dikarya</taxon>
        <taxon>Ascomycota</taxon>
        <taxon>Pezizomycotina</taxon>
        <taxon>Sordariomycetes</taxon>
        <taxon>Hypocreomycetidae</taxon>
        <taxon>Glomerellales</taxon>
        <taxon>Glomerellaceae</taxon>
        <taxon>Colletotrichum</taxon>
        <taxon>Colletotrichum acutatum species complex</taxon>
    </lineage>
</organism>
<dbReference type="EMBL" id="JFFI01000523">
    <property type="protein sequence ID" value="KXH67235.1"/>
    <property type="molecule type" value="Genomic_DNA"/>
</dbReference>
<dbReference type="OrthoDB" id="10318408at2759"/>
<dbReference type="AlphaFoldDB" id="A0A135V3L2"/>
<dbReference type="Proteomes" id="UP000070121">
    <property type="component" value="Unassembled WGS sequence"/>
</dbReference>
<sequence>MKTVVSPIGHADVDASPHAKLTHTELRPTVAAREGRRDFSYKDAHHRHPRPLLAPALAQLWPAHVSPRVGRPITHKIPVPESCLVRGVVVPQHLWPGPRDQRRDWFNETVQSTHQSG</sequence>
<accession>A0A135V3L2</accession>
<evidence type="ECO:0000313" key="1">
    <source>
        <dbReference type="EMBL" id="KXH67235.1"/>
    </source>
</evidence>
<gene>
    <name evidence="1" type="ORF">CSAL01_10793</name>
</gene>
<reference evidence="1 2" key="1">
    <citation type="submission" date="2014-02" db="EMBL/GenBank/DDBJ databases">
        <title>The genome sequence of Colletotrichum salicis CBS 607.94.</title>
        <authorList>
            <person name="Baroncelli R."/>
            <person name="Thon M.R."/>
        </authorList>
    </citation>
    <scope>NUCLEOTIDE SEQUENCE [LARGE SCALE GENOMIC DNA]</scope>
    <source>
        <strain evidence="1 2">CBS 607.94</strain>
    </source>
</reference>
<proteinExistence type="predicted"/>
<keyword evidence="2" id="KW-1185">Reference proteome</keyword>
<protein>
    <submittedName>
        <fullName evidence="1">Uncharacterized protein</fullName>
    </submittedName>
</protein>
<comment type="caution">
    <text evidence="1">The sequence shown here is derived from an EMBL/GenBank/DDBJ whole genome shotgun (WGS) entry which is preliminary data.</text>
</comment>
<evidence type="ECO:0000313" key="2">
    <source>
        <dbReference type="Proteomes" id="UP000070121"/>
    </source>
</evidence>
<name>A0A135V3L2_9PEZI</name>